<comment type="similarity">
    <text evidence="1">Belongs to the glycosyltransferase 2 family. WaaE/KdtX subfamily.</text>
</comment>
<dbReference type="PANTHER" id="PTHR43630:SF2">
    <property type="entry name" value="GLYCOSYLTRANSFERASE"/>
    <property type="match status" value="1"/>
</dbReference>
<dbReference type="SUPFAM" id="SSF53448">
    <property type="entry name" value="Nucleotide-diphospho-sugar transferases"/>
    <property type="match status" value="1"/>
</dbReference>
<dbReference type="CDD" id="cd02511">
    <property type="entry name" value="Beta4Glucosyltransferase"/>
    <property type="match status" value="1"/>
</dbReference>
<feature type="domain" description="Glycosyltransferase 2-like" evidence="2">
    <location>
        <begin position="4"/>
        <end position="132"/>
    </location>
</feature>
<evidence type="ECO:0000313" key="3">
    <source>
        <dbReference type="EMBL" id="MBL0764568.1"/>
    </source>
</evidence>
<gene>
    <name evidence="3" type="ORF">JKP34_04835</name>
</gene>
<dbReference type="InterPro" id="IPR029044">
    <property type="entry name" value="Nucleotide-diphossugar_trans"/>
</dbReference>
<dbReference type="PANTHER" id="PTHR43630">
    <property type="entry name" value="POLY-BETA-1,6-N-ACETYL-D-GLUCOSAMINE SYNTHASE"/>
    <property type="match status" value="1"/>
</dbReference>
<evidence type="ECO:0000313" key="4">
    <source>
        <dbReference type="Proteomes" id="UP000642920"/>
    </source>
</evidence>
<evidence type="ECO:0000256" key="1">
    <source>
        <dbReference type="ARBA" id="ARBA00038494"/>
    </source>
</evidence>
<organism evidence="3 4">
    <name type="scientific">Marivirga atlantica</name>
    <dbReference type="NCBI Taxonomy" id="1548457"/>
    <lineage>
        <taxon>Bacteria</taxon>
        <taxon>Pseudomonadati</taxon>
        <taxon>Bacteroidota</taxon>
        <taxon>Cytophagia</taxon>
        <taxon>Cytophagales</taxon>
        <taxon>Marivirgaceae</taxon>
        <taxon>Marivirga</taxon>
    </lineage>
</organism>
<dbReference type="InterPro" id="IPR001173">
    <property type="entry name" value="Glyco_trans_2-like"/>
</dbReference>
<protein>
    <submittedName>
        <fullName evidence="3">Glycosyltransferase family 2 protein</fullName>
    </submittedName>
</protein>
<proteinExistence type="inferred from homology"/>
<name>A0A937DGA2_9BACT</name>
<keyword evidence="4" id="KW-1185">Reference proteome</keyword>
<accession>A0A937DGA2</accession>
<dbReference type="RefSeq" id="WP_201918261.1">
    <property type="nucleotide sequence ID" value="NZ_JAERQG010000001.1"/>
</dbReference>
<comment type="caution">
    <text evidence="3">The sequence shown here is derived from an EMBL/GenBank/DDBJ whole genome shotgun (WGS) entry which is preliminary data.</text>
</comment>
<reference evidence="3" key="1">
    <citation type="submission" date="2021-01" db="EMBL/GenBank/DDBJ databases">
        <title>Marivirga sp. nov., isolated from intertidal surface sediments.</title>
        <authorList>
            <person name="Zhang M."/>
        </authorList>
    </citation>
    <scope>NUCLEOTIDE SEQUENCE</scope>
    <source>
        <strain evidence="3">SM1354</strain>
    </source>
</reference>
<dbReference type="Proteomes" id="UP000642920">
    <property type="component" value="Unassembled WGS sequence"/>
</dbReference>
<evidence type="ECO:0000259" key="2">
    <source>
        <dbReference type="Pfam" id="PF00535"/>
    </source>
</evidence>
<sequence>MKISATIITFNEEKHIKECISSLLPVADEVIVVDSFSNDKTAEICKSFKEVSFFQQPFKGYGQQKNDALEKCKGDYILSLDADERLSEKLSNEISKLKETGPLYEVYKVSRINNYYGHWMKHSGEYPDYKIRFWKKGSVLWSTSSVHEKAVVESSSIIGKLDGDILHYTTSSLYTHVAQVNKFSDLAADGLIQSGSINNAILKMLLDPPFIFVKKYIVKLGFLDGFAGFTNAIISAHSKFLKYAKYIQKKRSNNQ</sequence>
<dbReference type="EMBL" id="JAERQG010000001">
    <property type="protein sequence ID" value="MBL0764568.1"/>
    <property type="molecule type" value="Genomic_DNA"/>
</dbReference>
<dbReference type="AlphaFoldDB" id="A0A937DGA2"/>
<dbReference type="Gene3D" id="3.90.550.10">
    <property type="entry name" value="Spore Coat Polysaccharide Biosynthesis Protein SpsA, Chain A"/>
    <property type="match status" value="1"/>
</dbReference>
<dbReference type="Pfam" id="PF00535">
    <property type="entry name" value="Glycos_transf_2"/>
    <property type="match status" value="1"/>
</dbReference>